<sequence length="210" mass="23721">FESPLCLGLQFSVCHYVHSSQLFPHVSPFPLITSCVYLVFVSYCSWSGCLPIYLHSDPHLVCLFPGVKTLKEMALSAARNQQFTLKNPPGAILRIVELEDTMYRGKHDEVKGWGRFYLPEIVNMQVFGVVEGTSCPCDELVLMNHDGKKMYAYDGEKLHLVASSLQELLDKGIEYPASESYSKREPLTEEDLEKVKIGDVGRKLEEDLKS</sequence>
<proteinExistence type="predicted"/>
<dbReference type="InParanoid" id="I3JLT7"/>
<dbReference type="Pfam" id="PF02393">
    <property type="entry name" value="US22"/>
    <property type="match status" value="1"/>
</dbReference>
<evidence type="ECO:0000313" key="1">
    <source>
        <dbReference type="Ensembl" id="ENSONIP00000009831.2"/>
    </source>
</evidence>
<dbReference type="InterPro" id="IPR003360">
    <property type="entry name" value="US22-like"/>
</dbReference>
<name>I3JLT7_ORENI</name>
<dbReference type="Proteomes" id="UP000005207">
    <property type="component" value="Linkage group LG22"/>
</dbReference>
<dbReference type="AlphaFoldDB" id="I3JLT7"/>
<evidence type="ECO:0000313" key="2">
    <source>
        <dbReference type="Proteomes" id="UP000005207"/>
    </source>
</evidence>
<accession>I3JLT7</accession>
<protein>
    <submittedName>
        <fullName evidence="1">Uncharacterized protein</fullName>
    </submittedName>
</protein>
<organism evidence="1 2">
    <name type="scientific">Oreochromis niloticus</name>
    <name type="common">Nile tilapia</name>
    <name type="synonym">Tilapia nilotica</name>
    <dbReference type="NCBI Taxonomy" id="8128"/>
    <lineage>
        <taxon>Eukaryota</taxon>
        <taxon>Metazoa</taxon>
        <taxon>Chordata</taxon>
        <taxon>Craniata</taxon>
        <taxon>Vertebrata</taxon>
        <taxon>Euteleostomi</taxon>
        <taxon>Actinopterygii</taxon>
        <taxon>Neopterygii</taxon>
        <taxon>Teleostei</taxon>
        <taxon>Neoteleostei</taxon>
        <taxon>Acanthomorphata</taxon>
        <taxon>Ovalentaria</taxon>
        <taxon>Cichlomorphae</taxon>
        <taxon>Cichliformes</taxon>
        <taxon>Cichlidae</taxon>
        <taxon>African cichlids</taxon>
        <taxon>Pseudocrenilabrinae</taxon>
        <taxon>Oreochromini</taxon>
        <taxon>Oreochromis</taxon>
    </lineage>
</organism>
<dbReference type="HOGENOM" id="CLU_112945_0_0_1"/>
<dbReference type="GeneTree" id="ENSGT00390000001663"/>
<reference evidence="1" key="3">
    <citation type="submission" date="2025-09" db="UniProtKB">
        <authorList>
            <consortium name="Ensembl"/>
        </authorList>
    </citation>
    <scope>IDENTIFICATION</scope>
</reference>
<reference evidence="1" key="2">
    <citation type="submission" date="2025-08" db="UniProtKB">
        <authorList>
            <consortium name="Ensembl"/>
        </authorList>
    </citation>
    <scope>IDENTIFICATION</scope>
</reference>
<reference evidence="2" key="1">
    <citation type="submission" date="2012-01" db="EMBL/GenBank/DDBJ databases">
        <title>The Genome Sequence of Oreochromis niloticus (Nile Tilapia).</title>
        <authorList>
            <consortium name="Broad Institute Genome Assembly Team"/>
            <consortium name="Broad Institute Sequencing Platform"/>
            <person name="Di Palma F."/>
            <person name="Johnson J."/>
            <person name="Lander E.S."/>
            <person name="Lindblad-Toh K."/>
        </authorList>
    </citation>
    <scope>NUCLEOTIDE SEQUENCE [LARGE SCALE GENOMIC DNA]</scope>
</reference>
<dbReference type="Ensembl" id="ENSONIT00000009837.2">
    <property type="protein sequence ID" value="ENSONIP00000009831.2"/>
    <property type="gene ID" value="ENSONIG00000007806.2"/>
</dbReference>
<keyword evidence="2" id="KW-1185">Reference proteome</keyword>
<dbReference type="eggNOG" id="ENOG502S8AS">
    <property type="taxonomic scope" value="Eukaryota"/>
</dbReference>